<dbReference type="InterPro" id="IPR025667">
    <property type="entry name" value="SprB_repeat"/>
</dbReference>
<accession>A0A840E0D4</accession>
<keyword evidence="1" id="KW-0732">Signal</keyword>
<name>A0A840E0D4_9BACT</name>
<protein>
    <submittedName>
        <fullName evidence="2">Gliding motility-associated-like protein</fullName>
    </submittedName>
</protein>
<evidence type="ECO:0000256" key="1">
    <source>
        <dbReference type="SAM" id="SignalP"/>
    </source>
</evidence>
<dbReference type="NCBIfam" id="TIGR04131">
    <property type="entry name" value="Bac_Flav_CTERM"/>
    <property type="match status" value="1"/>
</dbReference>
<dbReference type="Gene3D" id="2.60.40.740">
    <property type="match status" value="1"/>
</dbReference>
<dbReference type="Proteomes" id="UP000576209">
    <property type="component" value="Unassembled WGS sequence"/>
</dbReference>
<dbReference type="AlphaFoldDB" id="A0A840E0D4"/>
<comment type="caution">
    <text evidence="2">The sequence shown here is derived from an EMBL/GenBank/DDBJ whole genome shotgun (WGS) entry which is preliminary data.</text>
</comment>
<dbReference type="Pfam" id="PF13585">
    <property type="entry name" value="CHU_C"/>
    <property type="match status" value="1"/>
</dbReference>
<feature type="chain" id="PRO_5032590801" evidence="1">
    <location>
        <begin position="20"/>
        <end position="1006"/>
    </location>
</feature>
<proteinExistence type="predicted"/>
<reference evidence="2 3" key="1">
    <citation type="submission" date="2020-08" db="EMBL/GenBank/DDBJ databases">
        <title>Genomic Encyclopedia of Type Strains, Phase IV (KMG-IV): sequencing the most valuable type-strain genomes for metagenomic binning, comparative biology and taxonomic classification.</title>
        <authorList>
            <person name="Goeker M."/>
        </authorList>
    </citation>
    <scope>NUCLEOTIDE SEQUENCE [LARGE SCALE GENOMIC DNA]</scope>
    <source>
        <strain evidence="2 3">DSM 105137</strain>
    </source>
</reference>
<keyword evidence="3" id="KW-1185">Reference proteome</keyword>
<evidence type="ECO:0000313" key="3">
    <source>
        <dbReference type="Proteomes" id="UP000576209"/>
    </source>
</evidence>
<gene>
    <name evidence="2" type="ORF">GGR28_001591</name>
</gene>
<dbReference type="Pfam" id="PF13573">
    <property type="entry name" value="SprB"/>
    <property type="match status" value="4"/>
</dbReference>
<dbReference type="EMBL" id="JACIFF010000003">
    <property type="protein sequence ID" value="MBB4078974.1"/>
    <property type="molecule type" value="Genomic_DNA"/>
</dbReference>
<feature type="signal peptide" evidence="1">
    <location>
        <begin position="1"/>
        <end position="19"/>
    </location>
</feature>
<dbReference type="InterPro" id="IPR026341">
    <property type="entry name" value="T9SS_type_B"/>
</dbReference>
<dbReference type="InterPro" id="IPR035986">
    <property type="entry name" value="PKD_dom_sf"/>
</dbReference>
<evidence type="ECO:0000313" key="2">
    <source>
        <dbReference type="EMBL" id="MBB4078974.1"/>
    </source>
</evidence>
<sequence length="1006" mass="106337">MNYVYLLGCALLLATGLHAQPANDECSGAIALPREPIYCSGAAAFSTTGATTSLEQEQYAICLDERLEIKDVWFSFVATRNSVSIQVTGAVPGNVRGTIEQPQFALMSGSCDNFQNEACRSPFASGGQVQNGGSLIFNELVRGQTYYILVGARNGREGTFELCVEQFDAVPDPSSDCGTAVLLCDKSPFAVQSLQGNGQVDDDLLGTSDVCNGSAPDEFNSSWYKWTCDEPGTLTFSITPLGVAPNEDLDFAVYELSNGVDDCGARTVLRQMYSGETGGNGDNNLPCLGRTGLSAADPDDTESCGCTPGDNNFARAIDMEAGKSYALVIMNFTSSGDGFTIEFGGTGTFLGPEPNLVFSSAEACVGETITFQDQSTSIDGIASWAWDFGPTATPRTASGAGPHEVSFSEPGAPNVSLAITTTRKCVEYVTASEFSVVCCADQFSATAEISEVTCAGAADGRIDLTGRTRIANRPVSYAWSNGAATAAIDNLDLGEYTVTITDGTGCEGTFSYSVGGPQAFVFDTLIVQPDCAGGTNGALEFRVLSGGAGGYEYSFNGGPYSTDTRLENLPVTMVNVRARDANGCEIEQDIFVDERQLGLVAGAATFTEPVCNGAADGRISLQIANGVPAYRYDFGDGLQPEPQRGGFSAGTYPVHVVDAEGCTGDFEITITEPPVLAVRLQSDSSSCFAANDGSIFASGEGGRGNYTFTWTDGPSGPDRINLPAGTYTVNLTDSLGCTVADSVTLNDPEEIVAAIVDQENLICFGVPTGSFTLAAAGGSPEYTYSADGVNFQSEPRLGGLFADEYTLHVRDINGCVDSLSGSLSQPTEFVIETADRVQLLLGYDTTLLARSNYFPVTFSWGPDSVTCLTPDCARVNVMPVVSGDYFVTGTNPAGCVDTALINFIVIEDLPIYIPNAFTPNDDDSNDRFTVFGGRAVARIEFMRVYDRWGGLVFEAPEPFPANEPALGWDGRVNGRPVGGGTYVYVVEVSYINGRREGYRGDVTVVR</sequence>
<dbReference type="RefSeq" id="WP_183495220.1">
    <property type="nucleotide sequence ID" value="NZ_JACIFF010000003.1"/>
</dbReference>
<dbReference type="InterPro" id="IPR013783">
    <property type="entry name" value="Ig-like_fold"/>
</dbReference>
<dbReference type="SUPFAM" id="SSF49299">
    <property type="entry name" value="PKD domain"/>
    <property type="match status" value="1"/>
</dbReference>
<dbReference type="Gene3D" id="2.60.40.10">
    <property type="entry name" value="Immunoglobulins"/>
    <property type="match status" value="1"/>
</dbReference>
<organism evidence="2 3">
    <name type="scientific">Neolewinella aquimaris</name>
    <dbReference type="NCBI Taxonomy" id="1835722"/>
    <lineage>
        <taxon>Bacteria</taxon>
        <taxon>Pseudomonadati</taxon>
        <taxon>Bacteroidota</taxon>
        <taxon>Saprospiria</taxon>
        <taxon>Saprospirales</taxon>
        <taxon>Lewinellaceae</taxon>
        <taxon>Neolewinella</taxon>
    </lineage>
</organism>